<dbReference type="GO" id="GO:0043386">
    <property type="term" value="P:mycotoxin biosynthetic process"/>
    <property type="evidence" value="ECO:0007669"/>
    <property type="project" value="InterPro"/>
</dbReference>
<accession>A0A6A6JHV0</accession>
<protein>
    <submittedName>
        <fullName evidence="4">Uncharacterized protein</fullName>
    </submittedName>
</protein>
<gene>
    <name evidence="4" type="ORF">EI97DRAFT_443456</name>
</gene>
<reference evidence="4" key="1">
    <citation type="journal article" date="2020" name="Stud. Mycol.">
        <title>101 Dothideomycetes genomes: a test case for predicting lifestyles and emergence of pathogens.</title>
        <authorList>
            <person name="Haridas S."/>
            <person name="Albert R."/>
            <person name="Binder M."/>
            <person name="Bloem J."/>
            <person name="Labutti K."/>
            <person name="Salamov A."/>
            <person name="Andreopoulos B."/>
            <person name="Baker S."/>
            <person name="Barry K."/>
            <person name="Bills G."/>
            <person name="Bluhm B."/>
            <person name="Cannon C."/>
            <person name="Castanera R."/>
            <person name="Culley D."/>
            <person name="Daum C."/>
            <person name="Ezra D."/>
            <person name="Gonzalez J."/>
            <person name="Henrissat B."/>
            <person name="Kuo A."/>
            <person name="Liang C."/>
            <person name="Lipzen A."/>
            <person name="Lutzoni F."/>
            <person name="Magnuson J."/>
            <person name="Mondo S."/>
            <person name="Nolan M."/>
            <person name="Ohm R."/>
            <person name="Pangilinan J."/>
            <person name="Park H.-J."/>
            <person name="Ramirez L."/>
            <person name="Alfaro M."/>
            <person name="Sun H."/>
            <person name="Tritt A."/>
            <person name="Yoshinaga Y."/>
            <person name="Zwiers L.-H."/>
            <person name="Turgeon B."/>
            <person name="Goodwin S."/>
            <person name="Spatafora J."/>
            <person name="Crous P."/>
            <person name="Grigoriev I."/>
        </authorList>
    </citation>
    <scope>NUCLEOTIDE SEQUENCE</scope>
    <source>
        <strain evidence="4">CBS 379.55</strain>
    </source>
</reference>
<evidence type="ECO:0000313" key="5">
    <source>
        <dbReference type="Proteomes" id="UP000800097"/>
    </source>
</evidence>
<name>A0A6A6JHV0_WESOR</name>
<dbReference type="EMBL" id="ML986498">
    <property type="protein sequence ID" value="KAF2275216.1"/>
    <property type="molecule type" value="Genomic_DNA"/>
</dbReference>
<keyword evidence="3" id="KW-1133">Transmembrane helix</keyword>
<keyword evidence="3" id="KW-0812">Transmembrane</keyword>
<proteinExistence type="inferred from homology"/>
<feature type="transmembrane region" description="Helical" evidence="3">
    <location>
        <begin position="30"/>
        <end position="51"/>
    </location>
</feature>
<dbReference type="Pfam" id="PF11807">
    <property type="entry name" value="UstYa"/>
    <property type="match status" value="1"/>
</dbReference>
<dbReference type="PANTHER" id="PTHR33365">
    <property type="entry name" value="YALI0B05434P"/>
    <property type="match status" value="1"/>
</dbReference>
<evidence type="ECO:0000256" key="1">
    <source>
        <dbReference type="ARBA" id="ARBA00004685"/>
    </source>
</evidence>
<dbReference type="InterPro" id="IPR021765">
    <property type="entry name" value="UstYa-like"/>
</dbReference>
<dbReference type="RefSeq" id="XP_033652755.1">
    <property type="nucleotide sequence ID" value="XM_033799828.1"/>
</dbReference>
<comment type="similarity">
    <text evidence="2">Belongs to the ustYa family.</text>
</comment>
<dbReference type="OrthoDB" id="3687641at2759"/>
<keyword evidence="5" id="KW-1185">Reference proteome</keyword>
<evidence type="ECO:0000256" key="3">
    <source>
        <dbReference type="SAM" id="Phobius"/>
    </source>
</evidence>
<evidence type="ECO:0000313" key="4">
    <source>
        <dbReference type="EMBL" id="KAF2275216.1"/>
    </source>
</evidence>
<keyword evidence="3" id="KW-0472">Membrane</keyword>
<comment type="pathway">
    <text evidence="1">Mycotoxin biosynthesis.</text>
</comment>
<dbReference type="Proteomes" id="UP000800097">
    <property type="component" value="Unassembled WGS sequence"/>
</dbReference>
<dbReference type="AlphaFoldDB" id="A0A6A6JHV0"/>
<evidence type="ECO:0000256" key="2">
    <source>
        <dbReference type="ARBA" id="ARBA00035112"/>
    </source>
</evidence>
<dbReference type="PANTHER" id="PTHR33365:SF4">
    <property type="entry name" value="CYCLOCHLOROTINE BIOSYNTHESIS PROTEIN O"/>
    <property type="match status" value="1"/>
</dbReference>
<sequence>MRYHLLGSPDTLRDEKEIEGAEKRPRMSRYLVLLLSVTTGVIGLIVGFMVGHRVDRGWCTNLPGPSRGVEKVVWERNLTFTGKPRQEWQDAWLELLPDDLGFILHPEWTHGEERSVTVFHQLHCLVGPSIPSHRIMTINHEQRALQVAYHKAIDGGLTFQPNMHINISPVHTEHCFDYLRQGLMCSADTNLEVNDFWARTIGTTTGRTERQCRDFRAVVEWAQKWKSVDGKHPDD</sequence>
<dbReference type="GeneID" id="54553003"/>
<organism evidence="4 5">
    <name type="scientific">Westerdykella ornata</name>
    <dbReference type="NCBI Taxonomy" id="318751"/>
    <lineage>
        <taxon>Eukaryota</taxon>
        <taxon>Fungi</taxon>
        <taxon>Dikarya</taxon>
        <taxon>Ascomycota</taxon>
        <taxon>Pezizomycotina</taxon>
        <taxon>Dothideomycetes</taxon>
        <taxon>Pleosporomycetidae</taxon>
        <taxon>Pleosporales</taxon>
        <taxon>Sporormiaceae</taxon>
        <taxon>Westerdykella</taxon>
    </lineage>
</organism>